<dbReference type="Proteomes" id="UP001234178">
    <property type="component" value="Unassembled WGS sequence"/>
</dbReference>
<name>A0ABR0A793_9CRUS</name>
<dbReference type="EMBL" id="JAOYFB010000036">
    <property type="protein sequence ID" value="KAK4021011.1"/>
    <property type="molecule type" value="Genomic_DNA"/>
</dbReference>
<feature type="compositionally biased region" description="Basic and acidic residues" evidence="1">
    <location>
        <begin position="37"/>
        <end position="46"/>
    </location>
</feature>
<feature type="region of interest" description="Disordered" evidence="1">
    <location>
        <begin position="1"/>
        <end position="53"/>
    </location>
</feature>
<proteinExistence type="predicted"/>
<evidence type="ECO:0000313" key="2">
    <source>
        <dbReference type="EMBL" id="KAK4021011.1"/>
    </source>
</evidence>
<accession>A0ABR0A793</accession>
<sequence length="70" mass="7707">MTTNKFDLHAGFSPDTSPTGSRKASLRTRNGGMMNSRSDKKEEKQSPKSLESFATIVALHPPFKRGPTEL</sequence>
<gene>
    <name evidence="2" type="ORF">OUZ56_002945</name>
</gene>
<evidence type="ECO:0000256" key="1">
    <source>
        <dbReference type="SAM" id="MobiDB-lite"/>
    </source>
</evidence>
<comment type="caution">
    <text evidence="2">The sequence shown here is derived from an EMBL/GenBank/DDBJ whole genome shotgun (WGS) entry which is preliminary data.</text>
</comment>
<reference evidence="2 3" key="1">
    <citation type="journal article" date="2023" name="Nucleic Acids Res.">
        <title>The hologenome of Daphnia magna reveals possible DNA methylation and microbiome-mediated evolution of the host genome.</title>
        <authorList>
            <person name="Chaturvedi A."/>
            <person name="Li X."/>
            <person name="Dhandapani V."/>
            <person name="Marshall H."/>
            <person name="Kissane S."/>
            <person name="Cuenca-Cambronero M."/>
            <person name="Asole G."/>
            <person name="Calvet F."/>
            <person name="Ruiz-Romero M."/>
            <person name="Marangio P."/>
            <person name="Guigo R."/>
            <person name="Rago D."/>
            <person name="Mirbahai L."/>
            <person name="Eastwood N."/>
            <person name="Colbourne J.K."/>
            <person name="Zhou J."/>
            <person name="Mallon E."/>
            <person name="Orsini L."/>
        </authorList>
    </citation>
    <scope>NUCLEOTIDE SEQUENCE [LARGE SCALE GENOMIC DNA]</scope>
    <source>
        <strain evidence="2">LRV0_1</strain>
    </source>
</reference>
<evidence type="ECO:0000313" key="3">
    <source>
        <dbReference type="Proteomes" id="UP001234178"/>
    </source>
</evidence>
<protein>
    <submittedName>
        <fullName evidence="2">Uncharacterized protein</fullName>
    </submittedName>
</protein>
<organism evidence="2 3">
    <name type="scientific">Daphnia magna</name>
    <dbReference type="NCBI Taxonomy" id="35525"/>
    <lineage>
        <taxon>Eukaryota</taxon>
        <taxon>Metazoa</taxon>
        <taxon>Ecdysozoa</taxon>
        <taxon>Arthropoda</taxon>
        <taxon>Crustacea</taxon>
        <taxon>Branchiopoda</taxon>
        <taxon>Diplostraca</taxon>
        <taxon>Cladocera</taxon>
        <taxon>Anomopoda</taxon>
        <taxon>Daphniidae</taxon>
        <taxon>Daphnia</taxon>
    </lineage>
</organism>
<keyword evidence="3" id="KW-1185">Reference proteome</keyword>